<evidence type="ECO:0008006" key="6">
    <source>
        <dbReference type="Google" id="ProtNLM"/>
    </source>
</evidence>
<proteinExistence type="predicted"/>
<dbReference type="Gramene" id="evm.model.07.1066">
    <property type="protein sequence ID" value="cds.evm.model.07.1066"/>
    <property type="gene ID" value="evm.TU.07.1066"/>
</dbReference>
<feature type="domain" description="RNase H type-1" evidence="2">
    <location>
        <begin position="648"/>
        <end position="758"/>
    </location>
</feature>
<accession>A0A803Q154</accession>
<evidence type="ECO:0000259" key="2">
    <source>
        <dbReference type="Pfam" id="PF13456"/>
    </source>
</evidence>
<dbReference type="InterPro" id="IPR012337">
    <property type="entry name" value="RNaseH-like_sf"/>
</dbReference>
<dbReference type="AlphaFoldDB" id="A0A803Q154"/>
<dbReference type="GO" id="GO:0003676">
    <property type="term" value="F:nucleic acid binding"/>
    <property type="evidence" value="ECO:0007669"/>
    <property type="project" value="InterPro"/>
</dbReference>
<feature type="domain" description="Reverse transcriptase" evidence="1">
    <location>
        <begin position="91"/>
        <end position="220"/>
    </location>
</feature>
<organism evidence="4 5">
    <name type="scientific">Cannabis sativa</name>
    <name type="common">Hemp</name>
    <name type="synonym">Marijuana</name>
    <dbReference type="NCBI Taxonomy" id="3483"/>
    <lineage>
        <taxon>Eukaryota</taxon>
        <taxon>Viridiplantae</taxon>
        <taxon>Streptophyta</taxon>
        <taxon>Embryophyta</taxon>
        <taxon>Tracheophyta</taxon>
        <taxon>Spermatophyta</taxon>
        <taxon>Magnoliopsida</taxon>
        <taxon>eudicotyledons</taxon>
        <taxon>Gunneridae</taxon>
        <taxon>Pentapetalae</taxon>
        <taxon>rosids</taxon>
        <taxon>fabids</taxon>
        <taxon>Rosales</taxon>
        <taxon>Cannabaceae</taxon>
        <taxon>Cannabis</taxon>
    </lineage>
</organism>
<dbReference type="InterPro" id="IPR026960">
    <property type="entry name" value="RVT-Znf"/>
</dbReference>
<dbReference type="Pfam" id="PF13456">
    <property type="entry name" value="RVT_3"/>
    <property type="match status" value="1"/>
</dbReference>
<dbReference type="CDD" id="cd06222">
    <property type="entry name" value="RNase_H_like"/>
    <property type="match status" value="1"/>
</dbReference>
<reference evidence="4" key="2">
    <citation type="submission" date="2021-03" db="UniProtKB">
        <authorList>
            <consortium name="EnsemblPlants"/>
        </authorList>
    </citation>
    <scope>IDENTIFICATION</scope>
</reference>
<evidence type="ECO:0000259" key="1">
    <source>
        <dbReference type="Pfam" id="PF00078"/>
    </source>
</evidence>
<evidence type="ECO:0000313" key="4">
    <source>
        <dbReference type="EnsemblPlants" id="cds.evm.model.07.1066"/>
    </source>
</evidence>
<dbReference type="InterPro" id="IPR000477">
    <property type="entry name" value="RT_dom"/>
</dbReference>
<evidence type="ECO:0000313" key="5">
    <source>
        <dbReference type="Proteomes" id="UP000596661"/>
    </source>
</evidence>
<dbReference type="Gene3D" id="3.30.420.10">
    <property type="entry name" value="Ribonuclease H-like superfamily/Ribonuclease H"/>
    <property type="match status" value="1"/>
</dbReference>
<protein>
    <recommendedName>
        <fullName evidence="6">Reverse transcriptase domain-containing protein</fullName>
    </recommendedName>
</protein>
<dbReference type="SUPFAM" id="SSF53098">
    <property type="entry name" value="Ribonuclease H-like"/>
    <property type="match status" value="1"/>
</dbReference>
<name>A0A803Q154_CANSA</name>
<dbReference type="InterPro" id="IPR002156">
    <property type="entry name" value="RNaseH_domain"/>
</dbReference>
<dbReference type="GO" id="GO:0004523">
    <property type="term" value="F:RNA-DNA hybrid ribonuclease activity"/>
    <property type="evidence" value="ECO:0007669"/>
    <property type="project" value="InterPro"/>
</dbReference>
<dbReference type="InterPro" id="IPR044730">
    <property type="entry name" value="RNase_H-like_dom_plant"/>
</dbReference>
<dbReference type="Proteomes" id="UP000596661">
    <property type="component" value="Chromosome 7"/>
</dbReference>
<evidence type="ECO:0000259" key="3">
    <source>
        <dbReference type="Pfam" id="PF13966"/>
    </source>
</evidence>
<dbReference type="EMBL" id="UZAU01000655">
    <property type="status" value="NOT_ANNOTATED_CDS"/>
    <property type="molecule type" value="Genomic_DNA"/>
</dbReference>
<dbReference type="PANTHER" id="PTHR33116">
    <property type="entry name" value="REVERSE TRANSCRIPTASE ZINC-BINDING DOMAIN-CONTAINING PROTEIN-RELATED-RELATED"/>
    <property type="match status" value="1"/>
</dbReference>
<feature type="domain" description="Reverse transcriptase zinc-binding" evidence="3">
    <location>
        <begin position="479"/>
        <end position="569"/>
    </location>
</feature>
<dbReference type="Pfam" id="PF13966">
    <property type="entry name" value="zf-RVT"/>
    <property type="match status" value="1"/>
</dbReference>
<dbReference type="InterPro" id="IPR036397">
    <property type="entry name" value="RNaseH_sf"/>
</dbReference>
<dbReference type="PANTHER" id="PTHR33116:SF86">
    <property type="entry name" value="REVERSE TRANSCRIPTASE DOMAIN-CONTAINING PROTEIN"/>
    <property type="match status" value="1"/>
</dbReference>
<dbReference type="EnsemblPlants" id="evm.model.07.1066">
    <property type="protein sequence ID" value="cds.evm.model.07.1066"/>
    <property type="gene ID" value="evm.TU.07.1066"/>
</dbReference>
<reference evidence="4" key="1">
    <citation type="submission" date="2018-11" db="EMBL/GenBank/DDBJ databases">
        <authorList>
            <person name="Grassa J C."/>
        </authorList>
    </citation>
    <scope>NUCLEOTIDE SEQUENCE [LARGE SCALE GENOMIC DNA]</scope>
</reference>
<sequence>MKVVHQNLPGQKLIDHAHVECMLADHMRSKSWPTYAGHRAGQGWLVRHFVTPPKYSDLSLVEVLSRWIGLLIGELYSHVTLMLATWTCHVRCGKVIPKRGLRQGDPLSPFMFLFCAEAFSCLINKEEVAGRFHGLSFGRQGLQVSHLFFADDSLVFFDASLVECGRFKDLLDKYTMASGQAVNFTKSEMCFGALVDRSLRSRLAALLDVKVVNNYGKYLGLPSFFGRSKKELFEVIKNRVWQKVRGWKGSMFSVAGKEVLIKAILQAMPAYTMSCFQLPKSTIKSLHSMGARFWWGSSARQKKVHWCKWNYMCKPKEKGGLGFRDLGLFNQALLAKQVWRCLRSPTLLSSRVLKACYYPGVSVLDAKCGSHSSFMWRSMMWGKKLLLKGYRWRIGDGNGVRVLNDPWLPRPVTFCVYDRPEFPHELYVVDLKLADGGWDEGFIKAHFNEEDAELILNLPSGSWGVEDKIMWHYSKNGEYTVRSGYRLAHDMREVSHQSNDKEKERWWKSKVPPKVKHFVWKVCHTWLPTNYALSKRGISVVPTCPRCEGGWIEDGAHVLWDCSWSKEVWKTCGLWDQVVKVRSNDVLLAFQQLQKVCSPSTFDVLLVVSWHLWSVRNKYVHGGYPPKLGDMVEWCGKYVQDFQQGAGASTGVVVRDERGMVRFASATAVRFVGSPLVAELMAIREGLLAGIQRRLPRFHVQTDCLQAVRLLQGEEVGCREEDGLIMEIQRLLQHGSVSGLQFVFREVNVVAHVLANYALVNKVSAMWIGVSPPCACHAIDRDLPFPCNR</sequence>
<dbReference type="Pfam" id="PF00078">
    <property type="entry name" value="RVT_1"/>
    <property type="match status" value="1"/>
</dbReference>
<keyword evidence="5" id="KW-1185">Reference proteome</keyword>